<proteinExistence type="predicted"/>
<evidence type="ECO:0000313" key="2">
    <source>
        <dbReference type="Proteomes" id="UP001222087"/>
    </source>
</evidence>
<reference evidence="1 2" key="1">
    <citation type="submission" date="2023-02" db="EMBL/GenBank/DDBJ databases">
        <title>Genome Sequence of L. cardiaca H63T.</title>
        <authorList>
            <person name="Lopez A.E."/>
            <person name="Cianciotto N.P."/>
        </authorList>
    </citation>
    <scope>NUCLEOTIDE SEQUENCE [LARGE SCALE GENOMIC DNA]</scope>
    <source>
        <strain evidence="1 2">H63</strain>
    </source>
</reference>
<keyword evidence="2" id="KW-1185">Reference proteome</keyword>
<protein>
    <recommendedName>
        <fullName evidence="3">Transmembrane protein</fullName>
    </recommendedName>
</protein>
<dbReference type="Proteomes" id="UP001222087">
    <property type="component" value="Chromosome"/>
</dbReference>
<dbReference type="EMBL" id="CP119078">
    <property type="protein sequence ID" value="WED42806.1"/>
    <property type="molecule type" value="Genomic_DNA"/>
</dbReference>
<dbReference type="RefSeq" id="WP_275088622.1">
    <property type="nucleotide sequence ID" value="NZ_CP119078.1"/>
</dbReference>
<gene>
    <name evidence="1" type="ORF">PXX05_13025</name>
</gene>
<accession>A0ABY8ARF7</accession>
<sequence length="236" mass="26397">MYRLFFGSNEATPALELDTSAAFDYQNSKHVDVIKNRIARFKQAQAALYNFDNKILTGLTVGTVCWLGAAVPIPFLPTITISLGGFSYASYQLGRRPQSGLVEPYRNALTELIEVYKWSMSNKKNTWYKLGVPAIQDLILTLGPWVNQDTITVWSDEDLAPGKFTSRGLEPSDEFKAKLKEFETGVQTKNIWYSVYGQNGQDDLVVAASAYLKEITIEVAKKCAPEAMTTMLKRNS</sequence>
<organism evidence="1 2">
    <name type="scientific">Legionella cardiaca</name>
    <dbReference type="NCBI Taxonomy" id="1071983"/>
    <lineage>
        <taxon>Bacteria</taxon>
        <taxon>Pseudomonadati</taxon>
        <taxon>Pseudomonadota</taxon>
        <taxon>Gammaproteobacteria</taxon>
        <taxon>Legionellales</taxon>
        <taxon>Legionellaceae</taxon>
        <taxon>Legionella</taxon>
    </lineage>
</organism>
<name>A0ABY8ARF7_9GAMM</name>
<evidence type="ECO:0000313" key="1">
    <source>
        <dbReference type="EMBL" id="WED42806.1"/>
    </source>
</evidence>
<evidence type="ECO:0008006" key="3">
    <source>
        <dbReference type="Google" id="ProtNLM"/>
    </source>
</evidence>